<sequence length="109" mass="12403">MYRQILVEASQRDLQCILWKVGPEEEIVTYRLKTVIYGMSNSPLLAIRTLQQLAQDEKTRFLLVSEALLNGTFMDDIVSGAPDIETTRRLQSTTRCPVILRNGTSQVVF</sequence>
<dbReference type="OrthoDB" id="8052806at2759"/>
<dbReference type="EMBL" id="BMAO01000756">
    <property type="protein sequence ID" value="GFQ69005.1"/>
    <property type="molecule type" value="Genomic_DNA"/>
</dbReference>
<dbReference type="Proteomes" id="UP000887116">
    <property type="component" value="Unassembled WGS sequence"/>
</dbReference>
<dbReference type="InterPro" id="IPR043502">
    <property type="entry name" value="DNA/RNA_pol_sf"/>
</dbReference>
<comment type="caution">
    <text evidence="1">The sequence shown here is derived from an EMBL/GenBank/DDBJ whole genome shotgun (WGS) entry which is preliminary data.</text>
</comment>
<protein>
    <submittedName>
        <fullName evidence="1">Integrase catalytic domain-containing protein</fullName>
    </submittedName>
</protein>
<dbReference type="GO" id="GO:0071897">
    <property type="term" value="P:DNA biosynthetic process"/>
    <property type="evidence" value="ECO:0007669"/>
    <property type="project" value="UniProtKB-ARBA"/>
</dbReference>
<proteinExistence type="predicted"/>
<dbReference type="SUPFAM" id="SSF56672">
    <property type="entry name" value="DNA/RNA polymerases"/>
    <property type="match status" value="1"/>
</dbReference>
<name>A0A8X6K908_TRICU</name>
<evidence type="ECO:0000313" key="1">
    <source>
        <dbReference type="EMBL" id="GFQ69005.1"/>
    </source>
</evidence>
<reference evidence="1" key="1">
    <citation type="submission" date="2020-07" db="EMBL/GenBank/DDBJ databases">
        <title>Multicomponent nature underlies the extraordinary mechanical properties of spider dragline silk.</title>
        <authorList>
            <person name="Kono N."/>
            <person name="Nakamura H."/>
            <person name="Mori M."/>
            <person name="Yoshida Y."/>
            <person name="Ohtoshi R."/>
            <person name="Malay A.D."/>
            <person name="Moran D.A.P."/>
            <person name="Tomita M."/>
            <person name="Numata K."/>
            <person name="Arakawa K."/>
        </authorList>
    </citation>
    <scope>NUCLEOTIDE SEQUENCE</scope>
</reference>
<dbReference type="AlphaFoldDB" id="A0A8X6K908"/>
<organism evidence="1 2">
    <name type="scientific">Trichonephila clavata</name>
    <name type="common">Joro spider</name>
    <name type="synonym">Nephila clavata</name>
    <dbReference type="NCBI Taxonomy" id="2740835"/>
    <lineage>
        <taxon>Eukaryota</taxon>
        <taxon>Metazoa</taxon>
        <taxon>Ecdysozoa</taxon>
        <taxon>Arthropoda</taxon>
        <taxon>Chelicerata</taxon>
        <taxon>Arachnida</taxon>
        <taxon>Araneae</taxon>
        <taxon>Araneomorphae</taxon>
        <taxon>Entelegynae</taxon>
        <taxon>Araneoidea</taxon>
        <taxon>Nephilidae</taxon>
        <taxon>Trichonephila</taxon>
    </lineage>
</organism>
<accession>A0A8X6K908</accession>
<gene>
    <name evidence="1" type="primary">AVEN_246292_1</name>
    <name evidence="1" type="ORF">TNCT_608991</name>
</gene>
<evidence type="ECO:0000313" key="2">
    <source>
        <dbReference type="Proteomes" id="UP000887116"/>
    </source>
</evidence>
<keyword evidence="2" id="KW-1185">Reference proteome</keyword>